<keyword evidence="2" id="KW-1185">Reference proteome</keyword>
<organism evidence="1 2">
    <name type="scientific">Luteimonas yindakuii</name>
    <dbReference type="NCBI Taxonomy" id="2565782"/>
    <lineage>
        <taxon>Bacteria</taxon>
        <taxon>Pseudomonadati</taxon>
        <taxon>Pseudomonadota</taxon>
        <taxon>Gammaproteobacteria</taxon>
        <taxon>Lysobacterales</taxon>
        <taxon>Lysobacteraceae</taxon>
        <taxon>Luteimonas</taxon>
    </lineage>
</organism>
<accession>A0A4Z1RK58</accession>
<evidence type="ECO:0000313" key="1">
    <source>
        <dbReference type="EMBL" id="TKS55117.1"/>
    </source>
</evidence>
<evidence type="ECO:0000313" key="2">
    <source>
        <dbReference type="Proteomes" id="UP000298681"/>
    </source>
</evidence>
<dbReference type="RefSeq" id="WP_134674472.1">
    <property type="nucleotide sequence ID" value="NZ_CP039383.2"/>
</dbReference>
<dbReference type="EMBL" id="SPUH01000001">
    <property type="protein sequence ID" value="TKS55117.1"/>
    <property type="molecule type" value="Genomic_DNA"/>
</dbReference>
<comment type="caution">
    <text evidence="1">The sequence shown here is derived from an EMBL/GenBank/DDBJ whole genome shotgun (WGS) entry which is preliminary data.</text>
</comment>
<protein>
    <recommendedName>
        <fullName evidence="3">Disulfide bond formation protein B</fullName>
    </recommendedName>
</protein>
<reference evidence="1 2" key="1">
    <citation type="submission" date="2019-01" db="EMBL/GenBank/DDBJ databases">
        <authorList>
            <person name="Zhang S."/>
        </authorList>
    </citation>
    <scope>NUCLEOTIDE SEQUENCE [LARGE SCALE GENOMIC DNA]</scope>
    <source>
        <strain evidence="1 2">1626</strain>
    </source>
</reference>
<dbReference type="AlphaFoldDB" id="A0A4Z1RK58"/>
<evidence type="ECO:0008006" key="3">
    <source>
        <dbReference type="Google" id="ProtNLM"/>
    </source>
</evidence>
<dbReference type="Proteomes" id="UP000298681">
    <property type="component" value="Unassembled WGS sequence"/>
</dbReference>
<dbReference type="OrthoDB" id="7433190at2"/>
<gene>
    <name evidence="1" type="ORF">E4582_10320</name>
</gene>
<sequence>MLPLTTLHRHLRWIALAAIVISIATWTLDLTGLVYTCPYCRVQRSVIGLLGLLMLWPDLRAWPVRWLGSALGMLGAVVAATQHFGGWRRLSAGEFKLATPWVVDPFLLSGAALLIITGLVLLLWSWRPAPPR</sequence>
<name>A0A4Z1RK58_9GAMM</name>
<proteinExistence type="predicted"/>